<proteinExistence type="predicted"/>
<name>A0A6C0B3S7_9ZZZZ</name>
<feature type="compositionally biased region" description="Basic and acidic residues" evidence="1">
    <location>
        <begin position="29"/>
        <end position="46"/>
    </location>
</feature>
<evidence type="ECO:0000313" key="2">
    <source>
        <dbReference type="EMBL" id="QHS86454.1"/>
    </source>
</evidence>
<feature type="region of interest" description="Disordered" evidence="1">
    <location>
        <begin position="1"/>
        <end position="46"/>
    </location>
</feature>
<organism evidence="2">
    <name type="scientific">viral metagenome</name>
    <dbReference type="NCBI Taxonomy" id="1070528"/>
    <lineage>
        <taxon>unclassified sequences</taxon>
        <taxon>metagenomes</taxon>
        <taxon>organismal metagenomes</taxon>
    </lineage>
</organism>
<protein>
    <submittedName>
        <fullName evidence="2">Uncharacterized protein</fullName>
    </submittedName>
</protein>
<dbReference type="EMBL" id="MN739055">
    <property type="protein sequence ID" value="QHS86454.1"/>
    <property type="molecule type" value="Genomic_DNA"/>
</dbReference>
<dbReference type="AlphaFoldDB" id="A0A6C0B3S7"/>
<accession>A0A6C0B3S7</accession>
<feature type="compositionally biased region" description="Basic and acidic residues" evidence="1">
    <location>
        <begin position="1"/>
        <end position="18"/>
    </location>
</feature>
<evidence type="ECO:0000256" key="1">
    <source>
        <dbReference type="SAM" id="MobiDB-lite"/>
    </source>
</evidence>
<sequence>MDNQPKTRQEKKGRDKQKGTTPYSTKHVRQQERLAELQKKRTDKTK</sequence>
<reference evidence="2" key="1">
    <citation type="journal article" date="2020" name="Nature">
        <title>Giant virus diversity and host interactions through global metagenomics.</title>
        <authorList>
            <person name="Schulz F."/>
            <person name="Roux S."/>
            <person name="Paez-Espino D."/>
            <person name="Jungbluth S."/>
            <person name="Walsh D.A."/>
            <person name="Denef V.J."/>
            <person name="McMahon K.D."/>
            <person name="Konstantinidis K.T."/>
            <person name="Eloe-Fadrosh E.A."/>
            <person name="Kyrpides N.C."/>
            <person name="Woyke T."/>
        </authorList>
    </citation>
    <scope>NUCLEOTIDE SEQUENCE</scope>
    <source>
        <strain evidence="2">GVMAG-M-3300009187-29</strain>
    </source>
</reference>